<keyword evidence="1" id="KW-0732">Signal</keyword>
<dbReference type="OrthoDB" id="9811934at2"/>
<dbReference type="NCBIfam" id="TIGR04183">
    <property type="entry name" value="Por_Secre_tail"/>
    <property type="match status" value="1"/>
</dbReference>
<dbReference type="EMBL" id="LFNG01000029">
    <property type="protein sequence ID" value="KMQ70157.1"/>
    <property type="molecule type" value="Genomic_DNA"/>
</dbReference>
<sequence>MKKLYTGIFFLCIVLYYKGQEVLWQKDLPTTTQDFLSGVSITVDNQYLLSGSSIQSGGLSGVGGLDANKGYDYHLIKLNQQGNKVWEKYFSGNRQDYLNATFATIEGGFLLAGTSFSNQALDKKQRSKGSSDIWVIKIDENGEEEWQQTIGTKYKEEAKSITQTSDLGFVVVGNTNLNKNGIGDGDVLVTKLNDKGKLLYQLVLGGDRYDAIEKVIATKDGGCLLGLYTQSGIFTGKQKPDIKSEEVQIATSDETTPGDQGIIKFYTKQSTNYGDGDYWLVKLDRNGKVEWEKTWGGTEDDHLRTLALTDTGYVVAGESRSSSSGNKKTPQKEGTDLWLITLDKDGLEQDQLNYSFGNRDILMSVDVINKSNRDHVSETKGFLIGGYTQVEERKNSDDEKFWMLYIDKTGKEQWRKYVEGKSKKQQERLVSAKLQNDGTFLLAGTSAEELGKENWKIVKLGDAQIDELIEKRDIKIYPNPVDDYCYVEIGFELEEGQEAEITLYDMSGKQIQMKKTHQKVTKITTATLPQGIYLVTAKTNKKSANTKIVKR</sequence>
<protein>
    <submittedName>
        <fullName evidence="3">Secretion protein</fullName>
    </submittedName>
</protein>
<dbReference type="RefSeq" id="WP_048500654.1">
    <property type="nucleotide sequence ID" value="NZ_LFNG01000029.1"/>
</dbReference>
<gene>
    <name evidence="3" type="ORF">ACM44_13825</name>
</gene>
<evidence type="ECO:0000313" key="3">
    <source>
        <dbReference type="EMBL" id="KMQ70157.1"/>
    </source>
</evidence>
<proteinExistence type="predicted"/>
<accession>A0A0J7IW16</accession>
<evidence type="ECO:0000259" key="2">
    <source>
        <dbReference type="Pfam" id="PF18962"/>
    </source>
</evidence>
<keyword evidence="4" id="KW-1185">Reference proteome</keyword>
<dbReference type="Pfam" id="PF18962">
    <property type="entry name" value="Por_Secre_tail"/>
    <property type="match status" value="1"/>
</dbReference>
<evidence type="ECO:0000256" key="1">
    <source>
        <dbReference type="ARBA" id="ARBA00022729"/>
    </source>
</evidence>
<dbReference type="AlphaFoldDB" id="A0A0J7IW16"/>
<dbReference type="Proteomes" id="UP000035900">
    <property type="component" value="Unassembled WGS sequence"/>
</dbReference>
<reference evidence="3 4" key="1">
    <citation type="journal article" date="2004" name="Int. J. Syst. Evol. Microbiol.">
        <title>Kaistella koreensis gen. nov., sp. nov., a novel member of the Chryseobacterium-Bergeyella-Riemerella branch.</title>
        <authorList>
            <person name="Kim M.K."/>
            <person name="Im W.T."/>
            <person name="Shin Y.K."/>
            <person name="Lim J.H."/>
            <person name="Kim S.H."/>
            <person name="Lee B.C."/>
            <person name="Park M.Y."/>
            <person name="Lee K.Y."/>
            <person name="Lee S.T."/>
        </authorList>
    </citation>
    <scope>NUCLEOTIDE SEQUENCE [LARGE SCALE GENOMIC DNA]</scope>
    <source>
        <strain evidence="3 4">CCUG 49689</strain>
    </source>
</reference>
<comment type="caution">
    <text evidence="3">The sequence shown here is derived from an EMBL/GenBank/DDBJ whole genome shotgun (WGS) entry which is preliminary data.</text>
</comment>
<feature type="domain" description="Secretion system C-terminal sorting" evidence="2">
    <location>
        <begin position="476"/>
        <end position="549"/>
    </location>
</feature>
<dbReference type="PATRIC" id="fig|1304281.5.peg.2996"/>
<dbReference type="STRING" id="1304281.ACM44_13825"/>
<dbReference type="PANTHER" id="PTHR42754:SF1">
    <property type="entry name" value="LIPOPROTEIN"/>
    <property type="match status" value="1"/>
</dbReference>
<name>A0A0J7IW16_9FLAO</name>
<evidence type="ECO:0000313" key="4">
    <source>
        <dbReference type="Proteomes" id="UP000035900"/>
    </source>
</evidence>
<dbReference type="InterPro" id="IPR011047">
    <property type="entry name" value="Quinoprotein_ADH-like_sf"/>
</dbReference>
<dbReference type="InterPro" id="IPR026444">
    <property type="entry name" value="Secre_tail"/>
</dbReference>
<dbReference type="SUPFAM" id="SSF50998">
    <property type="entry name" value="Quinoprotein alcohol dehydrogenase-like"/>
    <property type="match status" value="1"/>
</dbReference>
<organism evidence="3 4">
    <name type="scientific">Chryseobacterium koreense CCUG 49689</name>
    <dbReference type="NCBI Taxonomy" id="1304281"/>
    <lineage>
        <taxon>Bacteria</taxon>
        <taxon>Pseudomonadati</taxon>
        <taxon>Bacteroidota</taxon>
        <taxon>Flavobacteriia</taxon>
        <taxon>Flavobacteriales</taxon>
        <taxon>Weeksellaceae</taxon>
        <taxon>Chryseobacterium group</taxon>
        <taxon>Chryseobacterium</taxon>
    </lineage>
</organism>
<dbReference type="PANTHER" id="PTHR42754">
    <property type="entry name" value="ENDOGLUCANASE"/>
    <property type="match status" value="1"/>
</dbReference>